<dbReference type="Proteomes" id="UP000051248">
    <property type="component" value="Unassembled WGS sequence"/>
</dbReference>
<evidence type="ECO:0000256" key="1">
    <source>
        <dbReference type="SAM" id="Phobius"/>
    </source>
</evidence>
<dbReference type="STRING" id="1423775.FD03_GL000304"/>
<keyword evidence="1" id="KW-0812">Transmembrane</keyword>
<name>A0A0R1K7N5_9LACO</name>
<accession>A0A0R1K7N5</accession>
<protein>
    <recommendedName>
        <fullName evidence="4">DUF4811 domain-containing protein</fullName>
    </recommendedName>
</protein>
<evidence type="ECO:0000313" key="2">
    <source>
        <dbReference type="EMBL" id="KRK79605.1"/>
    </source>
</evidence>
<dbReference type="AlphaFoldDB" id="A0A0R1K7N5"/>
<gene>
    <name evidence="2" type="ORF">FD03_GL000304</name>
</gene>
<evidence type="ECO:0008006" key="4">
    <source>
        <dbReference type="Google" id="ProtNLM"/>
    </source>
</evidence>
<reference evidence="2 3" key="1">
    <citation type="journal article" date="2015" name="Genome Announc.">
        <title>Expanding the biotechnology potential of lactobacilli through comparative genomics of 213 strains and associated genera.</title>
        <authorList>
            <person name="Sun Z."/>
            <person name="Harris H.M."/>
            <person name="McCann A."/>
            <person name="Guo C."/>
            <person name="Argimon S."/>
            <person name="Zhang W."/>
            <person name="Yang X."/>
            <person name="Jeffery I.B."/>
            <person name="Cooney J.C."/>
            <person name="Kagawa T.F."/>
            <person name="Liu W."/>
            <person name="Song Y."/>
            <person name="Salvetti E."/>
            <person name="Wrobel A."/>
            <person name="Rasinkangas P."/>
            <person name="Parkhill J."/>
            <person name="Rea M.C."/>
            <person name="O'Sullivan O."/>
            <person name="Ritari J."/>
            <person name="Douillard F.P."/>
            <person name="Paul Ross R."/>
            <person name="Yang R."/>
            <person name="Briner A.E."/>
            <person name="Felis G.E."/>
            <person name="de Vos W.M."/>
            <person name="Barrangou R."/>
            <person name="Klaenhammer T.R."/>
            <person name="Caufield P.W."/>
            <person name="Cui Y."/>
            <person name="Zhang H."/>
            <person name="O'Toole P.W."/>
        </authorList>
    </citation>
    <scope>NUCLEOTIDE SEQUENCE [LARGE SCALE GENOMIC DNA]</scope>
    <source>
        <strain evidence="2 3">DSM 19682</strain>
    </source>
</reference>
<dbReference type="Pfam" id="PF16069">
    <property type="entry name" value="DUF4811"/>
    <property type="match status" value="1"/>
</dbReference>
<dbReference type="RefSeq" id="WP_025024842.1">
    <property type="nucleotide sequence ID" value="NZ_AZDZ01000011.1"/>
</dbReference>
<dbReference type="PATRIC" id="fig|1423775.4.peg.309"/>
<keyword evidence="1" id="KW-1133">Transmembrane helix</keyword>
<dbReference type="EMBL" id="AZDZ01000011">
    <property type="protein sequence ID" value="KRK79605.1"/>
    <property type="molecule type" value="Genomic_DNA"/>
</dbReference>
<keyword evidence="1" id="KW-0472">Membrane</keyword>
<organism evidence="2 3">
    <name type="scientific">Companilactobacillus nodensis DSM 19682 = JCM 14932 = NBRC 107160</name>
    <dbReference type="NCBI Taxonomy" id="1423775"/>
    <lineage>
        <taxon>Bacteria</taxon>
        <taxon>Bacillati</taxon>
        <taxon>Bacillota</taxon>
        <taxon>Bacilli</taxon>
        <taxon>Lactobacillales</taxon>
        <taxon>Lactobacillaceae</taxon>
        <taxon>Companilactobacillus</taxon>
    </lineage>
</organism>
<proteinExistence type="predicted"/>
<feature type="transmembrane region" description="Helical" evidence="1">
    <location>
        <begin position="29"/>
        <end position="46"/>
    </location>
</feature>
<comment type="caution">
    <text evidence="2">The sequence shown here is derived from an EMBL/GenBank/DDBJ whole genome shotgun (WGS) entry which is preliminary data.</text>
</comment>
<dbReference type="eggNOG" id="ENOG5032RPZ">
    <property type="taxonomic scope" value="Bacteria"/>
</dbReference>
<dbReference type="InterPro" id="IPR032083">
    <property type="entry name" value="DUF4811"/>
</dbReference>
<sequence>MIIVSILICAVLSYYFAVFIKNKKVGYTLAGIFIALFIVSIVLLVSNEYGHFGMEKVTNEKTMQIQTVQKGSNVLLYKKLGTSGKEDVYIYRTPETAKTKNPEHTKAKLDVTNSVKKGSSVNTLTQKTTRWEYKNGFYSFLFGISDNDKEFVKQANTFHIGDDWLVLSTTQAAKLSKEMKSKKVQTQMKTEGEAYVKAAVTKAMTVNPSMTAAQQKQVMQQAQKEFKAQAMAKVIEEITK</sequence>
<evidence type="ECO:0000313" key="3">
    <source>
        <dbReference type="Proteomes" id="UP000051248"/>
    </source>
</evidence>
<keyword evidence="3" id="KW-1185">Reference proteome</keyword>
<dbReference type="OrthoDB" id="2249491at2"/>